<sequence length="245" mass="26465">MSHFPIDRHTLWAGSKSHPIALLLHPTTMTELTFARAFLTALDSRPIKISSDHVEDPRSFPSNRPANILPKMPKPMSKPSSSTSSTTTSETLTITLKSLHNPRSTSPSLPLTTSILDLKHALESRAGVPTDKARILHRKKPVPDSKILKDLLAAEDSANVDALELGVMVMGGAASLKPVAAAAGATTVPMPVPGPDGSNAEARQIVESPQFWTDLQGFLIQRVKDEKTGEELATLFKKSWEGRAK</sequence>
<comment type="caution">
    <text evidence="3">The sequence shown here is derived from an EMBL/GenBank/DDBJ whole genome shotgun (WGS) entry which is preliminary data.</text>
</comment>
<dbReference type="Proteomes" id="UP000233524">
    <property type="component" value="Unassembled WGS sequence"/>
</dbReference>
<dbReference type="InterPro" id="IPR049256">
    <property type="entry name" value="Get5_C"/>
</dbReference>
<dbReference type="SUPFAM" id="SSF54236">
    <property type="entry name" value="Ubiquitin-like"/>
    <property type="match status" value="1"/>
</dbReference>
<gene>
    <name evidence="3" type="ORF">jhhlp_004332</name>
</gene>
<dbReference type="EMBL" id="NLAX01000010">
    <property type="protein sequence ID" value="PKS09711.1"/>
    <property type="molecule type" value="Genomic_DNA"/>
</dbReference>
<dbReference type="Gene3D" id="3.10.20.90">
    <property type="entry name" value="Phosphatidylinositol 3-kinase Catalytic Subunit, Chain A, domain 1"/>
    <property type="match status" value="1"/>
</dbReference>
<dbReference type="Pfam" id="PF12754">
    <property type="entry name" value="Get5_N"/>
    <property type="match status" value="1"/>
</dbReference>
<dbReference type="InterPro" id="IPR024737">
    <property type="entry name" value="Get5_N"/>
</dbReference>
<dbReference type="OrthoDB" id="5366541at2759"/>
<feature type="region of interest" description="Disordered" evidence="1">
    <location>
        <begin position="51"/>
        <end position="90"/>
    </location>
</feature>
<evidence type="ECO:0000313" key="3">
    <source>
        <dbReference type="EMBL" id="PKS09711.1"/>
    </source>
</evidence>
<dbReference type="InterPro" id="IPR000626">
    <property type="entry name" value="Ubiquitin-like_dom"/>
</dbReference>
<dbReference type="CDD" id="cd17039">
    <property type="entry name" value="Ubl_ubiquitin_like"/>
    <property type="match status" value="1"/>
</dbReference>
<dbReference type="InParanoid" id="A0A2N3NBB9"/>
<evidence type="ECO:0000256" key="1">
    <source>
        <dbReference type="SAM" id="MobiDB-lite"/>
    </source>
</evidence>
<feature type="compositionally biased region" description="Low complexity" evidence="1">
    <location>
        <begin position="68"/>
        <end position="90"/>
    </location>
</feature>
<dbReference type="AlphaFoldDB" id="A0A2N3NBB9"/>
<organism evidence="3 4">
    <name type="scientific">Lomentospora prolificans</name>
    <dbReference type="NCBI Taxonomy" id="41688"/>
    <lineage>
        <taxon>Eukaryota</taxon>
        <taxon>Fungi</taxon>
        <taxon>Dikarya</taxon>
        <taxon>Ascomycota</taxon>
        <taxon>Pezizomycotina</taxon>
        <taxon>Sordariomycetes</taxon>
        <taxon>Hypocreomycetidae</taxon>
        <taxon>Microascales</taxon>
        <taxon>Microascaceae</taxon>
        <taxon>Lomentospora</taxon>
    </lineage>
</organism>
<feature type="domain" description="Ubiquitin-like" evidence="2">
    <location>
        <begin position="92"/>
        <end position="151"/>
    </location>
</feature>
<dbReference type="Pfam" id="PF17183">
    <property type="entry name" value="Get5_C"/>
    <property type="match status" value="1"/>
</dbReference>
<name>A0A2N3NBB9_9PEZI</name>
<dbReference type="Gene3D" id="1.10.286.70">
    <property type="entry name" value="Get5 dimerization domain"/>
    <property type="match status" value="1"/>
</dbReference>
<protein>
    <recommendedName>
        <fullName evidence="2">Ubiquitin-like domain-containing protein</fullName>
    </recommendedName>
</protein>
<evidence type="ECO:0000313" key="4">
    <source>
        <dbReference type="Proteomes" id="UP000233524"/>
    </source>
</evidence>
<proteinExistence type="predicted"/>
<dbReference type="PROSITE" id="PS50053">
    <property type="entry name" value="UBIQUITIN_2"/>
    <property type="match status" value="1"/>
</dbReference>
<dbReference type="InterPro" id="IPR029071">
    <property type="entry name" value="Ubiquitin-like_domsf"/>
</dbReference>
<keyword evidence="4" id="KW-1185">Reference proteome</keyword>
<evidence type="ECO:0000259" key="2">
    <source>
        <dbReference type="PROSITE" id="PS50053"/>
    </source>
</evidence>
<dbReference type="VEuPathDB" id="FungiDB:jhhlp_004332"/>
<accession>A0A2N3NBB9</accession>
<reference evidence="3 4" key="1">
    <citation type="journal article" date="2017" name="G3 (Bethesda)">
        <title>First Draft Genome Sequence of the Pathogenic Fungus Lomentospora prolificans (Formerly Scedosporium prolificans).</title>
        <authorList>
            <person name="Luo R."/>
            <person name="Zimin A."/>
            <person name="Workman R."/>
            <person name="Fan Y."/>
            <person name="Pertea G."/>
            <person name="Grossman N."/>
            <person name="Wear M.P."/>
            <person name="Jia B."/>
            <person name="Miller H."/>
            <person name="Casadevall A."/>
            <person name="Timp W."/>
            <person name="Zhang S.X."/>
            <person name="Salzberg S.L."/>
        </authorList>
    </citation>
    <scope>NUCLEOTIDE SEQUENCE [LARGE SCALE GENOMIC DNA]</scope>
    <source>
        <strain evidence="3 4">JHH-5317</strain>
    </source>
</reference>